<evidence type="ECO:0000313" key="7">
    <source>
        <dbReference type="Proteomes" id="UP001159042"/>
    </source>
</evidence>
<evidence type="ECO:0000256" key="5">
    <source>
        <dbReference type="ARBA" id="ARBA00073331"/>
    </source>
</evidence>
<dbReference type="EMBL" id="JANEYG010000145">
    <property type="protein sequence ID" value="KAJ8912119.1"/>
    <property type="molecule type" value="Genomic_DNA"/>
</dbReference>
<dbReference type="InterPro" id="IPR043519">
    <property type="entry name" value="NT_sf"/>
</dbReference>
<proteinExistence type="inferred from homology"/>
<protein>
    <recommendedName>
        <fullName evidence="5">Mitochondrial assembly of ribosomal large subunit protein 1</fullName>
    </recommendedName>
</protein>
<dbReference type="GO" id="GO:0043023">
    <property type="term" value="F:ribosomal large subunit binding"/>
    <property type="evidence" value="ECO:0007669"/>
    <property type="project" value="TreeGrafter"/>
</dbReference>
<reference evidence="6 7" key="1">
    <citation type="journal article" date="2023" name="Insect Mol. Biol.">
        <title>Genome sequencing provides insights into the evolution of gene families encoding plant cell wall-degrading enzymes in longhorned beetles.</title>
        <authorList>
            <person name="Shin N.R."/>
            <person name="Okamura Y."/>
            <person name="Kirsch R."/>
            <person name="Pauchet Y."/>
        </authorList>
    </citation>
    <scope>NUCLEOTIDE SEQUENCE [LARGE SCALE GENOMIC DNA]</scope>
    <source>
        <strain evidence="6">EAD_L_NR</strain>
    </source>
</reference>
<dbReference type="PANTHER" id="PTHR21043:SF0">
    <property type="entry name" value="MITOCHONDRIAL ASSEMBLY OF RIBOSOMAL LARGE SUBUNIT PROTEIN 1"/>
    <property type="match status" value="1"/>
</dbReference>
<dbReference type="SUPFAM" id="SSF81301">
    <property type="entry name" value="Nucleotidyltransferase"/>
    <property type="match status" value="1"/>
</dbReference>
<keyword evidence="3" id="KW-0496">Mitochondrion</keyword>
<dbReference type="FunFam" id="3.30.460.10:FF:000018">
    <property type="entry name" value="Mitochondrial assembly of ribosomal large subunit 1"/>
    <property type="match status" value="1"/>
</dbReference>
<dbReference type="AlphaFoldDB" id="A0AAV8VCX2"/>
<organism evidence="6 7">
    <name type="scientific">Exocentrus adspersus</name>
    <dbReference type="NCBI Taxonomy" id="1586481"/>
    <lineage>
        <taxon>Eukaryota</taxon>
        <taxon>Metazoa</taxon>
        <taxon>Ecdysozoa</taxon>
        <taxon>Arthropoda</taxon>
        <taxon>Hexapoda</taxon>
        <taxon>Insecta</taxon>
        <taxon>Pterygota</taxon>
        <taxon>Neoptera</taxon>
        <taxon>Endopterygota</taxon>
        <taxon>Coleoptera</taxon>
        <taxon>Polyphaga</taxon>
        <taxon>Cucujiformia</taxon>
        <taxon>Chrysomeloidea</taxon>
        <taxon>Cerambycidae</taxon>
        <taxon>Lamiinae</taxon>
        <taxon>Acanthocinini</taxon>
        <taxon>Exocentrus</taxon>
    </lineage>
</organism>
<dbReference type="NCBIfam" id="TIGR00090">
    <property type="entry name" value="rsfS_iojap_ybeB"/>
    <property type="match status" value="1"/>
</dbReference>
<accession>A0AAV8VCX2</accession>
<dbReference type="Pfam" id="PF02410">
    <property type="entry name" value="RsfS"/>
    <property type="match status" value="1"/>
</dbReference>
<dbReference type="InterPro" id="IPR004394">
    <property type="entry name" value="Iojap/RsfS/C7orf30"/>
</dbReference>
<dbReference type="GO" id="GO:0005739">
    <property type="term" value="C:mitochondrion"/>
    <property type="evidence" value="ECO:0007669"/>
    <property type="project" value="UniProtKB-SubCell"/>
</dbReference>
<comment type="subcellular location">
    <subcellularLocation>
        <location evidence="1">Mitochondrion</location>
    </subcellularLocation>
</comment>
<evidence type="ECO:0000256" key="3">
    <source>
        <dbReference type="ARBA" id="ARBA00023128"/>
    </source>
</evidence>
<dbReference type="PANTHER" id="PTHR21043">
    <property type="entry name" value="IOJAP SUPERFAMILY ORTHOLOG"/>
    <property type="match status" value="1"/>
</dbReference>
<sequence length="227" mass="26193">MLLRSCFRKLNKLSLQFRACGNHKNGSKVMLNENRLGDMSSKYKIFQEQDAEIISDSYEERLKYSDLLEVTKVDNYSFLGLNLERGKHGVFDIEDLVKVLVRENSENILVVKVPAEIKYVEYMCIVSGKSQKHMQAIAQFVKKVFKRKCCKNDIIPKVEGELSKDWIAVDLGNIALHIFSKKARELYDLDSLWAAGSRFDDEYNKREPVSEMLEKHSVYLEGLEPAS</sequence>
<comment type="function">
    <text evidence="4">Required for normal mitochondrial ribosome function and mitochondrial translation. May play a role in ribosome biogenesis by preventing premature association of the 28S and 39S ribosomal subunits. Interacts with mitochondrial ribosomal protein uL14m (MRPL14), probably blocking formation of intersubunit bridge B8, preventing association of the 28S and 39S ribosomal subunits. Addition to isolated mitochondrial ribosomal subunits partially inhibits translation, probably by interfering with the association of the 28S and 39S ribosomal subunits and the formation of functional ribosomes. May also participate in the assembly and/or regulation of the stability of the large subunit of the mitochondrial ribosome. May function as a ribosomal silencing factor.</text>
</comment>
<dbReference type="Proteomes" id="UP001159042">
    <property type="component" value="Unassembled WGS sequence"/>
</dbReference>
<evidence type="ECO:0000256" key="2">
    <source>
        <dbReference type="ARBA" id="ARBA00010574"/>
    </source>
</evidence>
<dbReference type="Gene3D" id="3.30.460.10">
    <property type="entry name" value="Beta Polymerase, domain 2"/>
    <property type="match status" value="1"/>
</dbReference>
<name>A0AAV8VCX2_9CUCU</name>
<evidence type="ECO:0000256" key="4">
    <source>
        <dbReference type="ARBA" id="ARBA00053669"/>
    </source>
</evidence>
<evidence type="ECO:0000256" key="1">
    <source>
        <dbReference type="ARBA" id="ARBA00004173"/>
    </source>
</evidence>
<dbReference type="HAMAP" id="MF_01477">
    <property type="entry name" value="Iojap_RsfS"/>
    <property type="match status" value="1"/>
</dbReference>
<dbReference type="GO" id="GO:0090071">
    <property type="term" value="P:negative regulation of ribosome biogenesis"/>
    <property type="evidence" value="ECO:0007669"/>
    <property type="project" value="TreeGrafter"/>
</dbReference>
<gene>
    <name evidence="6" type="ORF">NQ315_013208</name>
</gene>
<comment type="caution">
    <text evidence="6">The sequence shown here is derived from an EMBL/GenBank/DDBJ whole genome shotgun (WGS) entry which is preliminary data.</text>
</comment>
<dbReference type="GO" id="GO:0017148">
    <property type="term" value="P:negative regulation of translation"/>
    <property type="evidence" value="ECO:0007669"/>
    <property type="project" value="TreeGrafter"/>
</dbReference>
<evidence type="ECO:0000313" key="6">
    <source>
        <dbReference type="EMBL" id="KAJ8912119.1"/>
    </source>
</evidence>
<comment type="similarity">
    <text evidence="2">Belongs to the Iojap/RsfS family.</text>
</comment>
<keyword evidence="7" id="KW-1185">Reference proteome</keyword>